<proteinExistence type="predicted"/>
<feature type="binding site" evidence="1">
    <location>
        <position position="273"/>
    </location>
    <ligand>
        <name>Zn(2+)</name>
        <dbReference type="ChEBI" id="CHEBI:29105"/>
        <note>catalytic</note>
    </ligand>
</feature>
<dbReference type="InterPro" id="IPR024079">
    <property type="entry name" value="MetalloPept_cat_dom_sf"/>
</dbReference>
<dbReference type="PROSITE" id="PS50215">
    <property type="entry name" value="ADAM_MEPRO"/>
    <property type="match status" value="1"/>
</dbReference>
<sequence length="355" mass="40974">MKILAKIMILAGLICDCTIHELRFFRYQEINSQEDIKIPRRKAGARIMINQRHVDANRTFYSQVETVQIKVKVCIVEWDRIFTNDLRRSLNFEHELKLFRGFLLGDHSMVVGGVMNNRFVGRVEKNDGSVAYYDLLHRTYSNCIGRPCKYKRMKSAKRIKLKGILKMPSSDQNLEILYQIEAIEFVNDTHGLNKYLRNYEVLLEEIDDLNRRTKGLCAAGLYLAIDWDNVLGVAYVGDAKGLGICGNYASYVITPLIRNSLLPERAHMISTMHELGHLLGSYHDPSNKCIQGCYPIKNKHLCSPENKQYIMNPMAVMGYHINNYYFSPCTTKNIQSYSEMPQRRSCLEHLDTDSV</sequence>
<dbReference type="AlphaFoldDB" id="A0A0C2MDV2"/>
<feature type="chain" id="PRO_5002152314" evidence="2">
    <location>
        <begin position="20"/>
        <end position="355"/>
    </location>
</feature>
<protein>
    <submittedName>
        <fullName evidence="4">Disintegrin and metalloproteinase domain-containing protein 10</fullName>
    </submittedName>
</protein>
<dbReference type="EMBL" id="JWZT01003910">
    <property type="protein sequence ID" value="KII65331.1"/>
    <property type="molecule type" value="Genomic_DNA"/>
</dbReference>
<name>A0A0C2MDV2_THEKT</name>
<dbReference type="Pfam" id="PF13574">
    <property type="entry name" value="Reprolysin_2"/>
    <property type="match status" value="1"/>
</dbReference>
<dbReference type="InterPro" id="IPR001590">
    <property type="entry name" value="Peptidase_M12B"/>
</dbReference>
<dbReference type="SUPFAM" id="SSF55486">
    <property type="entry name" value="Metalloproteases ('zincins'), catalytic domain"/>
    <property type="match status" value="1"/>
</dbReference>
<dbReference type="GO" id="GO:0007219">
    <property type="term" value="P:Notch signaling pathway"/>
    <property type="evidence" value="ECO:0007669"/>
    <property type="project" value="TreeGrafter"/>
</dbReference>
<feature type="signal peptide" evidence="2">
    <location>
        <begin position="1"/>
        <end position="19"/>
    </location>
</feature>
<dbReference type="GO" id="GO:0006509">
    <property type="term" value="P:membrane protein ectodomain proteolysis"/>
    <property type="evidence" value="ECO:0007669"/>
    <property type="project" value="TreeGrafter"/>
</dbReference>
<feature type="binding site" evidence="1">
    <location>
        <position position="277"/>
    </location>
    <ligand>
        <name>Zn(2+)</name>
        <dbReference type="ChEBI" id="CHEBI:29105"/>
        <note>catalytic</note>
    </ligand>
</feature>
<keyword evidence="5" id="KW-1185">Reference proteome</keyword>
<gene>
    <name evidence="4" type="ORF">RF11_02751</name>
</gene>
<feature type="binding site" evidence="1">
    <location>
        <position position="283"/>
    </location>
    <ligand>
        <name>Zn(2+)</name>
        <dbReference type="ChEBI" id="CHEBI:29105"/>
        <note>catalytic</note>
    </ligand>
</feature>
<evidence type="ECO:0000256" key="2">
    <source>
        <dbReference type="SAM" id="SignalP"/>
    </source>
</evidence>
<dbReference type="Gene3D" id="3.40.390.10">
    <property type="entry name" value="Collagenase (Catalytic Domain)"/>
    <property type="match status" value="1"/>
</dbReference>
<evidence type="ECO:0000313" key="4">
    <source>
        <dbReference type="EMBL" id="KII65331.1"/>
    </source>
</evidence>
<dbReference type="PANTHER" id="PTHR45702:SF2">
    <property type="entry name" value="KUZBANIAN, ISOFORM A"/>
    <property type="match status" value="1"/>
</dbReference>
<keyword evidence="4" id="KW-0401">Integrin</keyword>
<dbReference type="InterPro" id="IPR051489">
    <property type="entry name" value="ADAM_Metalloproteinase"/>
</dbReference>
<comment type="caution">
    <text evidence="4">The sequence shown here is derived from an EMBL/GenBank/DDBJ whole genome shotgun (WGS) entry which is preliminary data.</text>
</comment>
<dbReference type="GO" id="GO:0004222">
    <property type="term" value="F:metalloendopeptidase activity"/>
    <property type="evidence" value="ECO:0007669"/>
    <property type="project" value="InterPro"/>
</dbReference>
<evidence type="ECO:0000313" key="5">
    <source>
        <dbReference type="Proteomes" id="UP000031668"/>
    </source>
</evidence>
<keyword evidence="1" id="KW-0862">Zinc</keyword>
<dbReference type="GO" id="GO:0007229">
    <property type="term" value="P:integrin-mediated signaling pathway"/>
    <property type="evidence" value="ECO:0007669"/>
    <property type="project" value="UniProtKB-KW"/>
</dbReference>
<dbReference type="GO" id="GO:0005886">
    <property type="term" value="C:plasma membrane"/>
    <property type="evidence" value="ECO:0007669"/>
    <property type="project" value="TreeGrafter"/>
</dbReference>
<feature type="active site" evidence="1">
    <location>
        <position position="274"/>
    </location>
</feature>
<reference evidence="4 5" key="1">
    <citation type="journal article" date="2014" name="Genome Biol. Evol.">
        <title>The genome of the myxosporean Thelohanellus kitauei shows adaptations to nutrient acquisition within its fish host.</title>
        <authorList>
            <person name="Yang Y."/>
            <person name="Xiong J."/>
            <person name="Zhou Z."/>
            <person name="Huo F."/>
            <person name="Miao W."/>
            <person name="Ran C."/>
            <person name="Liu Y."/>
            <person name="Zhang J."/>
            <person name="Feng J."/>
            <person name="Wang M."/>
            <person name="Wang M."/>
            <person name="Wang L."/>
            <person name="Yao B."/>
        </authorList>
    </citation>
    <scope>NUCLEOTIDE SEQUENCE [LARGE SCALE GENOMIC DNA]</scope>
    <source>
        <strain evidence="4">Wuqing</strain>
    </source>
</reference>
<dbReference type="Proteomes" id="UP000031668">
    <property type="component" value="Unassembled WGS sequence"/>
</dbReference>
<keyword evidence="2" id="KW-0732">Signal</keyword>
<accession>A0A0C2MDV2</accession>
<dbReference type="PANTHER" id="PTHR45702">
    <property type="entry name" value="ADAM10/ADAM17 METALLOPEPTIDASE FAMILY MEMBER"/>
    <property type="match status" value="1"/>
</dbReference>
<evidence type="ECO:0000256" key="1">
    <source>
        <dbReference type="PROSITE-ProRule" id="PRU00276"/>
    </source>
</evidence>
<evidence type="ECO:0000259" key="3">
    <source>
        <dbReference type="PROSITE" id="PS50215"/>
    </source>
</evidence>
<dbReference type="GO" id="GO:0046872">
    <property type="term" value="F:metal ion binding"/>
    <property type="evidence" value="ECO:0007669"/>
    <property type="project" value="UniProtKB-KW"/>
</dbReference>
<comment type="caution">
    <text evidence="1">Lacks conserved residue(s) required for the propagation of feature annotation.</text>
</comment>
<dbReference type="OrthoDB" id="2131567at2759"/>
<keyword evidence="1" id="KW-0479">Metal-binding</keyword>
<organism evidence="4 5">
    <name type="scientific">Thelohanellus kitauei</name>
    <name type="common">Myxosporean</name>
    <dbReference type="NCBI Taxonomy" id="669202"/>
    <lineage>
        <taxon>Eukaryota</taxon>
        <taxon>Metazoa</taxon>
        <taxon>Cnidaria</taxon>
        <taxon>Myxozoa</taxon>
        <taxon>Myxosporea</taxon>
        <taxon>Bivalvulida</taxon>
        <taxon>Platysporina</taxon>
        <taxon>Myxobolidae</taxon>
        <taxon>Thelohanellus</taxon>
    </lineage>
</organism>
<feature type="domain" description="Peptidase M12B" evidence="3">
    <location>
        <begin position="174"/>
        <end position="337"/>
    </location>
</feature>